<comment type="caution">
    <text evidence="1">The sequence shown here is derived from an EMBL/GenBank/DDBJ whole genome shotgun (WGS) entry which is preliminary data.</text>
</comment>
<dbReference type="EMBL" id="SIDB01000003">
    <property type="protein sequence ID" value="KAI3434415.1"/>
    <property type="molecule type" value="Genomic_DNA"/>
</dbReference>
<evidence type="ECO:0000313" key="1">
    <source>
        <dbReference type="EMBL" id="KAI3434415.1"/>
    </source>
</evidence>
<accession>A0A9D4TUS2</accession>
<organism evidence="1 2">
    <name type="scientific">Chlorella vulgaris</name>
    <name type="common">Green alga</name>
    <dbReference type="NCBI Taxonomy" id="3077"/>
    <lineage>
        <taxon>Eukaryota</taxon>
        <taxon>Viridiplantae</taxon>
        <taxon>Chlorophyta</taxon>
        <taxon>core chlorophytes</taxon>
        <taxon>Trebouxiophyceae</taxon>
        <taxon>Chlorellales</taxon>
        <taxon>Chlorellaceae</taxon>
        <taxon>Chlorella clade</taxon>
        <taxon>Chlorella</taxon>
    </lineage>
</organism>
<gene>
    <name evidence="1" type="ORF">D9Q98_002493</name>
</gene>
<protein>
    <submittedName>
        <fullName evidence="1">Uncharacterized protein</fullName>
    </submittedName>
</protein>
<sequence>MAATAVAKGLRHFTLGAGVMFGCDMATEVAIKCPPLYDTVVRGLFARRSDSTVGLQLNGAAHAIDYAMQHPAVLIRSFALRQKGLANKLPASLALGSQAAALYLTSSYGADLTGRLARWRWIKGETEEMPLLSRRRQPLPAPSCAIRTPLDTKSFYIKFLPVIGAGAAYLPANHPLTRVAERLRDIHLLAMEALVVERHGANSAVAAAFRANSRSSPIPIRVY</sequence>
<keyword evidence="2" id="KW-1185">Reference proteome</keyword>
<dbReference type="AlphaFoldDB" id="A0A9D4TUS2"/>
<dbReference type="Proteomes" id="UP001055712">
    <property type="component" value="Unassembled WGS sequence"/>
</dbReference>
<proteinExistence type="predicted"/>
<reference evidence="1" key="1">
    <citation type="journal article" date="2019" name="Plant J.">
        <title>Chlorella vulgaris genome assembly and annotation reveals the molecular basis for metabolic acclimation to high light conditions.</title>
        <authorList>
            <person name="Cecchin M."/>
            <person name="Marcolungo L."/>
            <person name="Rossato M."/>
            <person name="Girolomoni L."/>
            <person name="Cosentino E."/>
            <person name="Cuine S."/>
            <person name="Li-Beisson Y."/>
            <person name="Delledonne M."/>
            <person name="Ballottari M."/>
        </authorList>
    </citation>
    <scope>NUCLEOTIDE SEQUENCE</scope>
    <source>
        <strain evidence="1">211/11P</strain>
    </source>
</reference>
<name>A0A9D4TUS2_CHLVU</name>
<reference evidence="1" key="2">
    <citation type="submission" date="2020-11" db="EMBL/GenBank/DDBJ databases">
        <authorList>
            <person name="Cecchin M."/>
            <person name="Marcolungo L."/>
            <person name="Rossato M."/>
            <person name="Girolomoni L."/>
            <person name="Cosentino E."/>
            <person name="Cuine S."/>
            <person name="Li-Beisson Y."/>
            <person name="Delledonne M."/>
            <person name="Ballottari M."/>
        </authorList>
    </citation>
    <scope>NUCLEOTIDE SEQUENCE</scope>
    <source>
        <strain evidence="1">211/11P</strain>
        <tissue evidence="1">Whole cell</tissue>
    </source>
</reference>
<evidence type="ECO:0000313" key="2">
    <source>
        <dbReference type="Proteomes" id="UP001055712"/>
    </source>
</evidence>